<evidence type="ECO:0000259" key="1">
    <source>
        <dbReference type="Pfam" id="PF21787"/>
    </source>
</evidence>
<dbReference type="PANTHER" id="PTHR47577:SF2">
    <property type="entry name" value="THAP DOMAIN CONTAINING 9"/>
    <property type="match status" value="1"/>
</dbReference>
<accession>A0A6S7IWA3</accession>
<feature type="domain" description="Transposable element P transposase-like RNase H" evidence="1">
    <location>
        <begin position="29"/>
        <end position="101"/>
    </location>
</feature>
<sequence length="355" mass="39611">MNRRSENGMQKSLQTLDLQSQLLTLLSISPVAKDALVLMAVCVNSSWKIPCGYFFVDGLSGSERANLVKTCIKKLNDVGVDVVSLTCDGPSCHFAMLKALGACLEPGTLQPYFSHPMDPKKNVARHLSYVGENTLGEKHILIDKDGEKICWDYTVALEKLQNKEGLRLDNKLKLAHIKWWQQKMKVNLAAQVFSSSVANAIEYCNKELKLPQFQGSEATVKLIKLFDGLFDILNSRNPCAKGYKAPLLVANKSVWDPYLDNAYNYILGLKSADGQLMHTTRRKTGFIGFLAAVKSIKAGQFHELVERAEAPMKYLFSYKFSQDHLELFFVQSDQQEASTTTQPPGSLHQHISACS</sequence>
<organism evidence="3 4">
    <name type="scientific">Paramuricea clavata</name>
    <name type="common">Red gorgonian</name>
    <name type="synonym">Violescent sea-whip</name>
    <dbReference type="NCBI Taxonomy" id="317549"/>
    <lineage>
        <taxon>Eukaryota</taxon>
        <taxon>Metazoa</taxon>
        <taxon>Cnidaria</taxon>
        <taxon>Anthozoa</taxon>
        <taxon>Octocorallia</taxon>
        <taxon>Malacalcyonacea</taxon>
        <taxon>Plexauridae</taxon>
        <taxon>Paramuricea</taxon>
    </lineage>
</organism>
<gene>
    <name evidence="3" type="ORF">PACLA_8A008616</name>
</gene>
<dbReference type="InterPro" id="IPR048366">
    <property type="entry name" value="TNP-like_GBD"/>
</dbReference>
<reference evidence="3" key="1">
    <citation type="submission" date="2020-04" db="EMBL/GenBank/DDBJ databases">
        <authorList>
            <person name="Alioto T."/>
            <person name="Alioto T."/>
            <person name="Gomez Garrido J."/>
        </authorList>
    </citation>
    <scope>NUCLEOTIDE SEQUENCE</scope>
    <source>
        <strain evidence="3">A484AB</strain>
    </source>
</reference>
<dbReference type="Pfam" id="PF21788">
    <property type="entry name" value="TNP-like_GBD"/>
    <property type="match status" value="1"/>
</dbReference>
<comment type="caution">
    <text evidence="3">The sequence shown here is derived from an EMBL/GenBank/DDBJ whole genome shotgun (WGS) entry which is preliminary data.</text>
</comment>
<evidence type="ECO:0000313" key="4">
    <source>
        <dbReference type="Proteomes" id="UP001152795"/>
    </source>
</evidence>
<feature type="domain" description="Transposable element P transposase-like GTP-binding insertion" evidence="2">
    <location>
        <begin position="132"/>
        <end position="246"/>
    </location>
</feature>
<dbReference type="PANTHER" id="PTHR47577">
    <property type="entry name" value="THAP DOMAIN-CONTAINING PROTEIN 6"/>
    <property type="match status" value="1"/>
</dbReference>
<keyword evidence="4" id="KW-1185">Reference proteome</keyword>
<dbReference type="OrthoDB" id="7312725at2759"/>
<proteinExistence type="predicted"/>
<dbReference type="InterPro" id="IPR048365">
    <property type="entry name" value="TNP-like_RNaseH_N"/>
</dbReference>
<dbReference type="AlphaFoldDB" id="A0A6S7IWA3"/>
<dbReference type="Proteomes" id="UP001152795">
    <property type="component" value="Unassembled WGS sequence"/>
</dbReference>
<evidence type="ECO:0000259" key="2">
    <source>
        <dbReference type="Pfam" id="PF21788"/>
    </source>
</evidence>
<evidence type="ECO:0000313" key="3">
    <source>
        <dbReference type="EMBL" id="CAB4023676.1"/>
    </source>
</evidence>
<dbReference type="Pfam" id="PF21787">
    <property type="entry name" value="TNP-like_RNaseH_N"/>
    <property type="match status" value="1"/>
</dbReference>
<name>A0A6S7IWA3_PARCT</name>
<protein>
    <submittedName>
        <fullName evidence="3">Uncharacterized protein</fullName>
    </submittedName>
</protein>
<dbReference type="EMBL" id="CACRXK020012623">
    <property type="protein sequence ID" value="CAB4023676.1"/>
    <property type="molecule type" value="Genomic_DNA"/>
</dbReference>